<name>A0A3L9YAU7_9RHOB</name>
<accession>A0A3L9YAU7</accession>
<evidence type="ECO:0000313" key="2">
    <source>
        <dbReference type="Proteomes" id="UP000281343"/>
    </source>
</evidence>
<dbReference type="Proteomes" id="UP000281343">
    <property type="component" value="Unassembled WGS sequence"/>
</dbReference>
<dbReference type="Gene3D" id="3.40.50.2300">
    <property type="match status" value="1"/>
</dbReference>
<evidence type="ECO:0008006" key="3">
    <source>
        <dbReference type="Google" id="ProtNLM"/>
    </source>
</evidence>
<dbReference type="EMBL" id="RCNT01000002">
    <property type="protein sequence ID" value="RMA43086.1"/>
    <property type="molecule type" value="Genomic_DNA"/>
</dbReference>
<dbReference type="AlphaFoldDB" id="A0A3L9YAU7"/>
<evidence type="ECO:0000313" key="1">
    <source>
        <dbReference type="EMBL" id="RMA43086.1"/>
    </source>
</evidence>
<reference evidence="1 2" key="1">
    <citation type="submission" date="2018-10" db="EMBL/GenBank/DDBJ databases">
        <authorList>
            <person name="Jung H.S."/>
            <person name="Jeon C.O."/>
        </authorList>
    </citation>
    <scope>NUCLEOTIDE SEQUENCE [LARGE SCALE GENOMIC DNA]</scope>
    <source>
        <strain evidence="1 2">MA-7-27</strain>
    </source>
</reference>
<proteinExistence type="predicted"/>
<comment type="caution">
    <text evidence="1">The sequence shown here is derived from an EMBL/GenBank/DDBJ whole genome shotgun (WGS) entry which is preliminary data.</text>
</comment>
<sequence>MSPVFLVIEADPFVRQDLSEILQMSAEGARVLCAEALEDARGLMAEIAQVDLVFFGTPAAPVGVADLVEQVRNLGGTPVFIGGPETPSATERMALFLSSPFTNTSVAELVADWQNSGRLKG</sequence>
<dbReference type="InterPro" id="IPR011006">
    <property type="entry name" value="CheY-like_superfamily"/>
</dbReference>
<dbReference type="OrthoDB" id="7725802at2"/>
<keyword evidence="2" id="KW-1185">Reference proteome</keyword>
<gene>
    <name evidence="1" type="ORF">D9R08_05485</name>
</gene>
<protein>
    <recommendedName>
        <fullName evidence="3">Response regulatory domain-containing protein</fullName>
    </recommendedName>
</protein>
<dbReference type="SUPFAM" id="SSF52172">
    <property type="entry name" value="CheY-like"/>
    <property type="match status" value="1"/>
</dbReference>
<organism evidence="1 2">
    <name type="scientific">Rhodophyticola porphyridii</name>
    <dbReference type="NCBI Taxonomy" id="1852017"/>
    <lineage>
        <taxon>Bacteria</taxon>
        <taxon>Pseudomonadati</taxon>
        <taxon>Pseudomonadota</taxon>
        <taxon>Alphaproteobacteria</taxon>
        <taxon>Rhodobacterales</taxon>
        <taxon>Roseobacteraceae</taxon>
        <taxon>Rhodophyticola</taxon>
    </lineage>
</organism>
<dbReference type="RefSeq" id="WP_121897021.1">
    <property type="nucleotide sequence ID" value="NZ_RCNT01000002.1"/>
</dbReference>